<accession>A0A1G9VNW4</accession>
<protein>
    <submittedName>
        <fullName evidence="2">Uncharacterized protein</fullName>
    </submittedName>
</protein>
<feature type="transmembrane region" description="Helical" evidence="1">
    <location>
        <begin position="45"/>
        <end position="73"/>
    </location>
</feature>
<dbReference type="AlphaFoldDB" id="A0A1G9VNW4"/>
<name>A0A1G9VNW4_9ACTN</name>
<dbReference type="Proteomes" id="UP000199202">
    <property type="component" value="Unassembled WGS sequence"/>
</dbReference>
<dbReference type="EMBL" id="FNDJ01000054">
    <property type="protein sequence ID" value="SDM73912.1"/>
    <property type="molecule type" value="Genomic_DNA"/>
</dbReference>
<sequence length="151" mass="16260">MGKTATACLRIVGSMGKRTEQARQKWSRAWGWAWKPAEGLPRPRIAYALAGVLVVAALGWMLGPGAGWVLVHLDGVRADQLNAKDLAAATDAVRGRLLAIATGVIALVAVYYTARNADTARRTADTALRTFQLSEQGHVTRAEAFSCRKTE</sequence>
<keyword evidence="1" id="KW-1133">Transmembrane helix</keyword>
<organism evidence="2 3">
    <name type="scientific">Nonomuraea jiangxiensis</name>
    <dbReference type="NCBI Taxonomy" id="633440"/>
    <lineage>
        <taxon>Bacteria</taxon>
        <taxon>Bacillati</taxon>
        <taxon>Actinomycetota</taxon>
        <taxon>Actinomycetes</taxon>
        <taxon>Streptosporangiales</taxon>
        <taxon>Streptosporangiaceae</taxon>
        <taxon>Nonomuraea</taxon>
    </lineage>
</organism>
<evidence type="ECO:0000313" key="2">
    <source>
        <dbReference type="EMBL" id="SDM73912.1"/>
    </source>
</evidence>
<keyword evidence="3" id="KW-1185">Reference proteome</keyword>
<reference evidence="2 3" key="1">
    <citation type="submission" date="2016-10" db="EMBL/GenBank/DDBJ databases">
        <authorList>
            <person name="de Groot N.N."/>
        </authorList>
    </citation>
    <scope>NUCLEOTIDE SEQUENCE [LARGE SCALE GENOMIC DNA]</scope>
    <source>
        <strain evidence="2 3">CGMCC 4.6533</strain>
    </source>
</reference>
<keyword evidence="1" id="KW-0812">Transmembrane</keyword>
<proteinExistence type="predicted"/>
<evidence type="ECO:0000313" key="3">
    <source>
        <dbReference type="Proteomes" id="UP000199202"/>
    </source>
</evidence>
<gene>
    <name evidence="2" type="ORF">SAMN05421869_1542</name>
</gene>
<dbReference type="STRING" id="633440.SAMN05421869_1542"/>
<keyword evidence="1" id="KW-0472">Membrane</keyword>
<feature type="transmembrane region" description="Helical" evidence="1">
    <location>
        <begin position="93"/>
        <end position="114"/>
    </location>
</feature>
<evidence type="ECO:0000256" key="1">
    <source>
        <dbReference type="SAM" id="Phobius"/>
    </source>
</evidence>